<evidence type="ECO:0000313" key="2">
    <source>
        <dbReference type="Proteomes" id="UP000216454"/>
    </source>
</evidence>
<reference evidence="1 2" key="1">
    <citation type="journal article" date="2017" name="BMC Genomics">
        <title>Comparative genomic and phylogenomic analyses of the Bifidobacteriaceae family.</title>
        <authorList>
            <person name="Lugli G.A."/>
            <person name="Milani C."/>
            <person name="Turroni F."/>
            <person name="Duranti S."/>
            <person name="Mancabelli L."/>
            <person name="Mangifesta M."/>
            <person name="Ferrario C."/>
            <person name="Modesto M."/>
            <person name="Mattarelli P."/>
            <person name="Jiri K."/>
            <person name="van Sinderen D."/>
            <person name="Ventura M."/>
        </authorList>
    </citation>
    <scope>NUCLEOTIDE SEQUENCE [LARGE SCALE GENOMIC DNA]</scope>
    <source>
        <strain evidence="1 2">DSM 24744</strain>
    </source>
</reference>
<dbReference type="SUPFAM" id="SSF81901">
    <property type="entry name" value="HCP-like"/>
    <property type="match status" value="1"/>
</dbReference>
<keyword evidence="2" id="KW-1185">Reference proteome</keyword>
<accession>A0A261ERP0</accession>
<dbReference type="Proteomes" id="UP000216454">
    <property type="component" value="Unassembled WGS sequence"/>
</dbReference>
<evidence type="ECO:0008006" key="3">
    <source>
        <dbReference type="Google" id="ProtNLM"/>
    </source>
</evidence>
<dbReference type="Gene3D" id="1.25.40.10">
    <property type="entry name" value="Tetratricopeptide repeat domain"/>
    <property type="match status" value="1"/>
</dbReference>
<proteinExistence type="predicted"/>
<dbReference type="EMBL" id="MWWQ01000014">
    <property type="protein sequence ID" value="OZG49522.1"/>
    <property type="molecule type" value="Genomic_DNA"/>
</dbReference>
<organism evidence="1 2">
    <name type="scientific">Pseudoscardovia suis</name>
    <dbReference type="NCBI Taxonomy" id="987063"/>
    <lineage>
        <taxon>Bacteria</taxon>
        <taxon>Bacillati</taxon>
        <taxon>Actinomycetota</taxon>
        <taxon>Actinomycetes</taxon>
        <taxon>Bifidobacteriales</taxon>
        <taxon>Bifidobacteriaceae</taxon>
        <taxon>Pseudoscardovia</taxon>
    </lineage>
</organism>
<name>A0A261ERP0_9BIFI</name>
<dbReference type="AlphaFoldDB" id="A0A261ERP0"/>
<comment type="caution">
    <text evidence="1">The sequence shown here is derived from an EMBL/GenBank/DDBJ whole genome shotgun (WGS) entry which is preliminary data.</text>
</comment>
<gene>
    <name evidence="1" type="ORF">PSSU_1346</name>
</gene>
<dbReference type="RefSeq" id="WP_094691660.1">
    <property type="nucleotide sequence ID" value="NZ_MWWQ01000014.1"/>
</dbReference>
<dbReference type="OrthoDB" id="4120404at2"/>
<evidence type="ECO:0000313" key="1">
    <source>
        <dbReference type="EMBL" id="OZG49522.1"/>
    </source>
</evidence>
<protein>
    <recommendedName>
        <fullName evidence="3">Sel1 repeat family protein</fullName>
    </recommendedName>
</protein>
<sequence length="178" mass="18785">MNSNTLTTKLKQDTTSAFAPANPVATAVSVAPAVVSADADAQDELGIVAGHKGYQFAQGQWYRDGVAVDCDANVALRDVRTAANGGDPVAMISLGRWYSFVSASVHSGLNRAIDWFLRAAQKGIALGYLLAGQLFAASGNNEWAARSFREASAQGISSADTCLEELLVAHPMLRLKLD</sequence>
<dbReference type="InterPro" id="IPR011990">
    <property type="entry name" value="TPR-like_helical_dom_sf"/>
</dbReference>